<dbReference type="Proteomes" id="UP000294830">
    <property type="component" value="Unassembled WGS sequence"/>
</dbReference>
<dbReference type="SMART" id="SM00904">
    <property type="entry name" value="Flavokinase"/>
    <property type="match status" value="1"/>
</dbReference>
<sequence length="312" mass="35322">MKIYRPFEKEVPTEGVATLGFFDGVHIGHQTILQKVKEEAKTLNVEPLVLTLWPHPRIVLGKNADQLLLINTLDEKTSLIAHNGLEHFVVIPFTFQLAELSAEDFFKSYFVEWLKIKKLVVGYDHHIGKNGSGDFETMLRLGNRYGVLVEKIEAQTHEDISISSTKIRNLLSLGDVNKAHKYLGYNYFLSGIVEKGFQLGRKIGFPTANIKVLEKHKLIPADGVYAVKVLINGLILNGMLNIGYRPTISKDQHKTIEVNIFDFSSSIYGSTITLQFVSRIRNEMKFSGINELKQQLEQDRLKAKQILLSNSI</sequence>
<dbReference type="EC" id="2.7.7.2" evidence="15"/>
<evidence type="ECO:0000313" key="17">
    <source>
        <dbReference type="EMBL" id="TCN73187.1"/>
    </source>
</evidence>
<evidence type="ECO:0000256" key="14">
    <source>
        <dbReference type="ARBA" id="ARBA00049494"/>
    </source>
</evidence>
<keyword evidence="10 15" id="KW-0274">FAD</keyword>
<evidence type="ECO:0000256" key="5">
    <source>
        <dbReference type="ARBA" id="ARBA00022643"/>
    </source>
</evidence>
<dbReference type="InterPro" id="IPR015865">
    <property type="entry name" value="Riboflavin_kinase_bac/euk"/>
</dbReference>
<comment type="pathway">
    <text evidence="2 15">Cofactor biosynthesis; FAD biosynthesis; FAD from FMN: step 1/1.</text>
</comment>
<dbReference type="FunFam" id="3.40.50.620:FF:000021">
    <property type="entry name" value="Riboflavin biosynthesis protein"/>
    <property type="match status" value="1"/>
</dbReference>
<comment type="similarity">
    <text evidence="15">Belongs to the ribF family.</text>
</comment>
<evidence type="ECO:0000256" key="2">
    <source>
        <dbReference type="ARBA" id="ARBA00004726"/>
    </source>
</evidence>
<evidence type="ECO:0000256" key="10">
    <source>
        <dbReference type="ARBA" id="ARBA00022827"/>
    </source>
</evidence>
<protein>
    <recommendedName>
        <fullName evidence="15">Riboflavin biosynthesis protein</fullName>
    </recommendedName>
    <domain>
        <recommendedName>
            <fullName evidence="15">Riboflavin kinase</fullName>
            <ecNumber evidence="15">2.7.1.26</ecNumber>
        </recommendedName>
        <alternativeName>
            <fullName evidence="15">Flavokinase</fullName>
        </alternativeName>
    </domain>
    <domain>
        <recommendedName>
            <fullName evidence="15">FMN adenylyltransferase</fullName>
            <ecNumber evidence="15">2.7.7.2</ecNumber>
        </recommendedName>
        <alternativeName>
            <fullName evidence="15">FAD pyrophosphorylase</fullName>
        </alternativeName>
        <alternativeName>
            <fullName evidence="15">FAD synthase</fullName>
        </alternativeName>
    </domain>
</protein>
<dbReference type="RefSeq" id="WP_131837963.1">
    <property type="nucleotide sequence ID" value="NZ_SLWB01000001.1"/>
</dbReference>
<dbReference type="Gene3D" id="2.40.30.30">
    <property type="entry name" value="Riboflavin kinase-like"/>
    <property type="match status" value="1"/>
</dbReference>
<evidence type="ECO:0000256" key="12">
    <source>
        <dbReference type="ARBA" id="ARBA00023268"/>
    </source>
</evidence>
<dbReference type="Pfam" id="PF06574">
    <property type="entry name" value="FAD_syn"/>
    <property type="match status" value="1"/>
</dbReference>
<feature type="domain" description="Riboflavin kinase" evidence="16">
    <location>
        <begin position="182"/>
        <end position="308"/>
    </location>
</feature>
<evidence type="ECO:0000256" key="9">
    <source>
        <dbReference type="ARBA" id="ARBA00022777"/>
    </source>
</evidence>
<keyword evidence="12" id="KW-0511">Multifunctional enzyme</keyword>
<dbReference type="GO" id="GO:0005524">
    <property type="term" value="F:ATP binding"/>
    <property type="evidence" value="ECO:0007669"/>
    <property type="project" value="UniProtKB-UniRule"/>
</dbReference>
<dbReference type="InterPro" id="IPR023468">
    <property type="entry name" value="Riboflavin_kinase"/>
</dbReference>
<keyword evidence="7 15" id="KW-0548">Nucleotidyltransferase</keyword>
<evidence type="ECO:0000256" key="15">
    <source>
        <dbReference type="PIRNR" id="PIRNR004491"/>
    </source>
</evidence>
<proteinExistence type="inferred from homology"/>
<dbReference type="Pfam" id="PF01687">
    <property type="entry name" value="Flavokinase"/>
    <property type="match status" value="1"/>
</dbReference>
<comment type="catalytic activity">
    <reaction evidence="14 15">
        <text>FMN + ATP + H(+) = FAD + diphosphate</text>
        <dbReference type="Rhea" id="RHEA:17237"/>
        <dbReference type="ChEBI" id="CHEBI:15378"/>
        <dbReference type="ChEBI" id="CHEBI:30616"/>
        <dbReference type="ChEBI" id="CHEBI:33019"/>
        <dbReference type="ChEBI" id="CHEBI:57692"/>
        <dbReference type="ChEBI" id="CHEBI:58210"/>
        <dbReference type="EC" id="2.7.7.2"/>
    </reaction>
</comment>
<comment type="function">
    <text evidence="1">Catalyzes the phosphorylation of riboflavin to FMN followed by the adenylation of FMN to FAD.</text>
</comment>
<dbReference type="PANTHER" id="PTHR22749:SF6">
    <property type="entry name" value="RIBOFLAVIN KINASE"/>
    <property type="match status" value="1"/>
</dbReference>
<dbReference type="GO" id="GO:0003919">
    <property type="term" value="F:FMN adenylyltransferase activity"/>
    <property type="evidence" value="ECO:0007669"/>
    <property type="project" value="UniProtKB-UniRule"/>
</dbReference>
<evidence type="ECO:0000256" key="3">
    <source>
        <dbReference type="ARBA" id="ARBA00005201"/>
    </source>
</evidence>
<evidence type="ECO:0000259" key="16">
    <source>
        <dbReference type="SMART" id="SM00904"/>
    </source>
</evidence>
<dbReference type="UniPathway" id="UPA00277">
    <property type="reaction ID" value="UER00407"/>
</dbReference>
<dbReference type="GO" id="GO:0008531">
    <property type="term" value="F:riboflavin kinase activity"/>
    <property type="evidence" value="ECO:0007669"/>
    <property type="project" value="UniProtKB-UniRule"/>
</dbReference>
<evidence type="ECO:0000256" key="1">
    <source>
        <dbReference type="ARBA" id="ARBA00002121"/>
    </source>
</evidence>
<dbReference type="PIRSF" id="PIRSF004491">
    <property type="entry name" value="FAD_Synth"/>
    <property type="match status" value="1"/>
</dbReference>
<dbReference type="UniPathway" id="UPA00276">
    <property type="reaction ID" value="UER00406"/>
</dbReference>
<dbReference type="SUPFAM" id="SSF52374">
    <property type="entry name" value="Nucleotidylyl transferase"/>
    <property type="match status" value="1"/>
</dbReference>
<evidence type="ECO:0000256" key="11">
    <source>
        <dbReference type="ARBA" id="ARBA00022840"/>
    </source>
</evidence>
<reference evidence="17 18" key="1">
    <citation type="submission" date="2019-03" db="EMBL/GenBank/DDBJ databases">
        <title>Genomic Encyclopedia of Archaeal and Bacterial Type Strains, Phase II (KMG-II): from individual species to whole genera.</title>
        <authorList>
            <person name="Goeker M."/>
        </authorList>
    </citation>
    <scope>NUCLEOTIDE SEQUENCE [LARGE SCALE GENOMIC DNA]</scope>
    <source>
        <strain evidence="17 18">RL-C</strain>
    </source>
</reference>
<name>A0A4R2EZ02_9BACT</name>
<keyword evidence="4 15" id="KW-0285">Flavoprotein</keyword>
<gene>
    <name evidence="17" type="ORF">CLV25_101408</name>
</gene>
<keyword evidence="5 15" id="KW-0288">FMN</keyword>
<dbReference type="Gene3D" id="3.40.50.620">
    <property type="entry name" value="HUPs"/>
    <property type="match status" value="1"/>
</dbReference>
<evidence type="ECO:0000256" key="4">
    <source>
        <dbReference type="ARBA" id="ARBA00022630"/>
    </source>
</evidence>
<evidence type="ECO:0000256" key="6">
    <source>
        <dbReference type="ARBA" id="ARBA00022679"/>
    </source>
</evidence>
<dbReference type="InterPro" id="IPR015864">
    <property type="entry name" value="FAD_synthase"/>
</dbReference>
<keyword evidence="11 15" id="KW-0067">ATP-binding</keyword>
<evidence type="ECO:0000256" key="13">
    <source>
        <dbReference type="ARBA" id="ARBA00047880"/>
    </source>
</evidence>
<dbReference type="NCBIfam" id="NF004162">
    <property type="entry name" value="PRK05627.1-5"/>
    <property type="match status" value="1"/>
</dbReference>
<evidence type="ECO:0000256" key="8">
    <source>
        <dbReference type="ARBA" id="ARBA00022741"/>
    </source>
</evidence>
<dbReference type="InterPro" id="IPR014729">
    <property type="entry name" value="Rossmann-like_a/b/a_fold"/>
</dbReference>
<accession>A0A4R2EZ02</accession>
<dbReference type="EC" id="2.7.1.26" evidence="15"/>
<comment type="catalytic activity">
    <reaction evidence="13 15">
        <text>riboflavin + ATP = FMN + ADP + H(+)</text>
        <dbReference type="Rhea" id="RHEA:14357"/>
        <dbReference type="ChEBI" id="CHEBI:15378"/>
        <dbReference type="ChEBI" id="CHEBI:30616"/>
        <dbReference type="ChEBI" id="CHEBI:57986"/>
        <dbReference type="ChEBI" id="CHEBI:58210"/>
        <dbReference type="ChEBI" id="CHEBI:456216"/>
        <dbReference type="EC" id="2.7.1.26"/>
    </reaction>
</comment>
<dbReference type="CDD" id="cd02064">
    <property type="entry name" value="FAD_synthetase_N"/>
    <property type="match status" value="1"/>
</dbReference>
<comment type="caution">
    <text evidence="17">The sequence shown here is derived from an EMBL/GenBank/DDBJ whole genome shotgun (WGS) entry which is preliminary data.</text>
</comment>
<keyword evidence="6 15" id="KW-0808">Transferase</keyword>
<evidence type="ECO:0000256" key="7">
    <source>
        <dbReference type="ARBA" id="ARBA00022695"/>
    </source>
</evidence>
<dbReference type="AlphaFoldDB" id="A0A4R2EZ02"/>
<organism evidence="17 18">
    <name type="scientific">Acetobacteroides hydrogenigenes</name>
    <dbReference type="NCBI Taxonomy" id="979970"/>
    <lineage>
        <taxon>Bacteria</taxon>
        <taxon>Pseudomonadati</taxon>
        <taxon>Bacteroidota</taxon>
        <taxon>Bacteroidia</taxon>
        <taxon>Bacteroidales</taxon>
        <taxon>Rikenellaceae</taxon>
        <taxon>Acetobacteroides</taxon>
    </lineage>
</organism>
<dbReference type="GO" id="GO:0009398">
    <property type="term" value="P:FMN biosynthetic process"/>
    <property type="evidence" value="ECO:0007669"/>
    <property type="project" value="UniProtKB-UniRule"/>
</dbReference>
<dbReference type="SUPFAM" id="SSF82114">
    <property type="entry name" value="Riboflavin kinase-like"/>
    <property type="match status" value="1"/>
</dbReference>
<dbReference type="GO" id="GO:0009231">
    <property type="term" value="P:riboflavin biosynthetic process"/>
    <property type="evidence" value="ECO:0007669"/>
    <property type="project" value="InterPro"/>
</dbReference>
<evidence type="ECO:0000313" key="18">
    <source>
        <dbReference type="Proteomes" id="UP000294830"/>
    </source>
</evidence>
<dbReference type="EMBL" id="SLWB01000001">
    <property type="protein sequence ID" value="TCN73187.1"/>
    <property type="molecule type" value="Genomic_DNA"/>
</dbReference>
<dbReference type="NCBIfam" id="TIGR00083">
    <property type="entry name" value="ribF"/>
    <property type="match status" value="1"/>
</dbReference>
<keyword evidence="8 15" id="KW-0547">Nucleotide-binding</keyword>
<keyword evidence="18" id="KW-1185">Reference proteome</keyword>
<dbReference type="PANTHER" id="PTHR22749">
    <property type="entry name" value="RIBOFLAVIN KINASE/FMN ADENYLYLTRANSFERASE"/>
    <property type="match status" value="1"/>
</dbReference>
<dbReference type="InterPro" id="IPR023465">
    <property type="entry name" value="Riboflavin_kinase_dom_sf"/>
</dbReference>
<dbReference type="OrthoDB" id="9803667at2"/>
<keyword evidence="9 15" id="KW-0418">Kinase</keyword>
<dbReference type="InterPro" id="IPR002606">
    <property type="entry name" value="Riboflavin_kinase_bac"/>
</dbReference>
<dbReference type="GO" id="GO:0006747">
    <property type="term" value="P:FAD biosynthetic process"/>
    <property type="evidence" value="ECO:0007669"/>
    <property type="project" value="UniProtKB-UniRule"/>
</dbReference>
<comment type="pathway">
    <text evidence="3 15">Cofactor biosynthesis; FMN biosynthesis; FMN from riboflavin (ATP route): step 1/1.</text>
</comment>